<dbReference type="AlphaFoldDB" id="A0AAV9RIZ5"/>
<evidence type="ECO:0000313" key="3">
    <source>
        <dbReference type="Proteomes" id="UP001311232"/>
    </source>
</evidence>
<organism evidence="2 3">
    <name type="scientific">Crenichthys baileyi</name>
    <name type="common">White River springfish</name>
    <dbReference type="NCBI Taxonomy" id="28760"/>
    <lineage>
        <taxon>Eukaryota</taxon>
        <taxon>Metazoa</taxon>
        <taxon>Chordata</taxon>
        <taxon>Craniata</taxon>
        <taxon>Vertebrata</taxon>
        <taxon>Euteleostomi</taxon>
        <taxon>Actinopterygii</taxon>
        <taxon>Neopterygii</taxon>
        <taxon>Teleostei</taxon>
        <taxon>Neoteleostei</taxon>
        <taxon>Acanthomorphata</taxon>
        <taxon>Ovalentaria</taxon>
        <taxon>Atherinomorphae</taxon>
        <taxon>Cyprinodontiformes</taxon>
        <taxon>Goodeidae</taxon>
        <taxon>Crenichthys</taxon>
    </lineage>
</organism>
<protein>
    <submittedName>
        <fullName evidence="2">Uncharacterized protein</fullName>
    </submittedName>
</protein>
<sequence length="55" mass="6058">MADGNGSEFIPEPQKADPPLVFFGFEPPHRGTGRSAAPCAPRRLDNCMRSKTERN</sequence>
<dbReference type="EMBL" id="JAHHUM010001774">
    <property type="protein sequence ID" value="KAK5608911.1"/>
    <property type="molecule type" value="Genomic_DNA"/>
</dbReference>
<feature type="region of interest" description="Disordered" evidence="1">
    <location>
        <begin position="1"/>
        <end position="40"/>
    </location>
</feature>
<keyword evidence="3" id="KW-1185">Reference proteome</keyword>
<gene>
    <name evidence="2" type="ORF">CRENBAI_018557</name>
</gene>
<evidence type="ECO:0000313" key="2">
    <source>
        <dbReference type="EMBL" id="KAK5608911.1"/>
    </source>
</evidence>
<evidence type="ECO:0000256" key="1">
    <source>
        <dbReference type="SAM" id="MobiDB-lite"/>
    </source>
</evidence>
<proteinExistence type="predicted"/>
<name>A0AAV9RIZ5_9TELE</name>
<dbReference type="Proteomes" id="UP001311232">
    <property type="component" value="Unassembled WGS sequence"/>
</dbReference>
<accession>A0AAV9RIZ5</accession>
<comment type="caution">
    <text evidence="2">The sequence shown here is derived from an EMBL/GenBank/DDBJ whole genome shotgun (WGS) entry which is preliminary data.</text>
</comment>
<reference evidence="2 3" key="1">
    <citation type="submission" date="2021-06" db="EMBL/GenBank/DDBJ databases">
        <authorList>
            <person name="Palmer J.M."/>
        </authorList>
    </citation>
    <scope>NUCLEOTIDE SEQUENCE [LARGE SCALE GENOMIC DNA]</scope>
    <source>
        <strain evidence="2 3">MEX-2019</strain>
        <tissue evidence="2">Muscle</tissue>
    </source>
</reference>